<reference evidence="2 3" key="1">
    <citation type="submission" date="2024-03" db="EMBL/GenBank/DDBJ databases">
        <title>Draft genome sequence of Klenkia sp. LSe6-5.</title>
        <authorList>
            <person name="Duangmal K."/>
            <person name="Chantavorakit T."/>
        </authorList>
    </citation>
    <scope>NUCLEOTIDE SEQUENCE [LARGE SCALE GENOMIC DNA]</scope>
    <source>
        <strain evidence="2 3">LSe6-5</strain>
    </source>
</reference>
<name>A0ABU8DXT9_9ACTN</name>
<comment type="caution">
    <text evidence="2">The sequence shown here is derived from an EMBL/GenBank/DDBJ whole genome shotgun (WGS) entry which is preliminary data.</text>
</comment>
<organism evidence="2 3">
    <name type="scientific">Klenkia sesuvii</name>
    <dbReference type="NCBI Taxonomy" id="3103137"/>
    <lineage>
        <taxon>Bacteria</taxon>
        <taxon>Bacillati</taxon>
        <taxon>Actinomycetota</taxon>
        <taxon>Actinomycetes</taxon>
        <taxon>Geodermatophilales</taxon>
        <taxon>Geodermatophilaceae</taxon>
        <taxon>Klenkia</taxon>
    </lineage>
</organism>
<dbReference type="Gene3D" id="3.40.960.10">
    <property type="entry name" value="VSR Endonuclease"/>
    <property type="match status" value="1"/>
</dbReference>
<dbReference type="EMBL" id="JBAPLU010000014">
    <property type="protein sequence ID" value="MEI4272837.1"/>
    <property type="molecule type" value="Genomic_DNA"/>
</dbReference>
<evidence type="ECO:0000313" key="3">
    <source>
        <dbReference type="Proteomes" id="UP001361570"/>
    </source>
</evidence>
<gene>
    <name evidence="2" type="ORF">TEK04_13995</name>
</gene>
<proteinExistence type="predicted"/>
<sequence>MTTTQLGLVPFRGSLAIAQGSTTRGLLRSRRFVRVYPDVYVAAEVERTHAVLAAAATVLVPGAVISGVSALEVAGVPCALPGDRVEVTVPPGSRGVAVAGLRVRRRPLPEGTVFTDPFPRLHPTVAALDVAAERRPHVEAVVVLDQVVAHRRAGPAALEMFAEAYRGRGRRRLLAALADADFLAESPQETRLRLPLHACGLPAPVAQQRIRTRAGRRRRLDFAWPEVRFAVEYDGDHHLGRLPEDRTRLNELQELGWRVFYVTKDQLRDLPALIAAITRAYEACVAHRVASQG</sequence>
<protein>
    <submittedName>
        <fullName evidence="2">DUF559 domain-containing protein</fullName>
    </submittedName>
</protein>
<dbReference type="RefSeq" id="WP_336404962.1">
    <property type="nucleotide sequence ID" value="NZ_JBAPLU010000014.1"/>
</dbReference>
<accession>A0ABU8DXT9</accession>
<dbReference type="InterPro" id="IPR007569">
    <property type="entry name" value="DUF559"/>
</dbReference>
<dbReference type="SUPFAM" id="SSF52980">
    <property type="entry name" value="Restriction endonuclease-like"/>
    <property type="match status" value="1"/>
</dbReference>
<evidence type="ECO:0000313" key="2">
    <source>
        <dbReference type="EMBL" id="MEI4272837.1"/>
    </source>
</evidence>
<keyword evidence="3" id="KW-1185">Reference proteome</keyword>
<dbReference type="Pfam" id="PF04480">
    <property type="entry name" value="DUF559"/>
    <property type="match status" value="1"/>
</dbReference>
<evidence type="ECO:0000259" key="1">
    <source>
        <dbReference type="Pfam" id="PF04480"/>
    </source>
</evidence>
<feature type="domain" description="DUF559" evidence="1">
    <location>
        <begin position="220"/>
        <end position="277"/>
    </location>
</feature>
<dbReference type="Proteomes" id="UP001361570">
    <property type="component" value="Unassembled WGS sequence"/>
</dbReference>
<dbReference type="InterPro" id="IPR011335">
    <property type="entry name" value="Restrct_endonuc-II-like"/>
</dbReference>